<evidence type="ECO:0000259" key="2">
    <source>
        <dbReference type="PROSITE" id="PS50043"/>
    </source>
</evidence>
<reference evidence="3 4" key="1">
    <citation type="submission" date="2018-12" db="EMBL/GenBank/DDBJ databases">
        <title>The Genome Submission of two Enterobacter spp. strains.</title>
        <authorList>
            <person name="Wu W."/>
            <person name="Wei L."/>
            <person name="Feng Y."/>
            <person name="Zong Z."/>
        </authorList>
    </citation>
    <scope>NUCLEOTIDE SEQUENCE [LARGE SCALE GENOMIC DNA]</scope>
    <source>
        <strain evidence="3 4">WCHEHu045002</strain>
    </source>
</reference>
<dbReference type="SMART" id="SM00421">
    <property type="entry name" value="HTH_LUXR"/>
    <property type="match status" value="1"/>
</dbReference>
<feature type="domain" description="HTH luxR-type" evidence="2">
    <location>
        <begin position="134"/>
        <end position="199"/>
    </location>
</feature>
<name>A0A3R9NFM0_9ENTR</name>
<dbReference type="Gene3D" id="1.10.10.10">
    <property type="entry name" value="Winged helix-like DNA-binding domain superfamily/Winged helix DNA-binding domain"/>
    <property type="match status" value="1"/>
</dbReference>
<evidence type="ECO:0000256" key="1">
    <source>
        <dbReference type="ARBA" id="ARBA00023125"/>
    </source>
</evidence>
<dbReference type="AlphaFoldDB" id="A0A3R9NFM0"/>
<organism evidence="3 4">
    <name type="scientific">Enterobacter huaxiensis</name>
    <dbReference type="NCBI Taxonomy" id="2494702"/>
    <lineage>
        <taxon>Bacteria</taxon>
        <taxon>Pseudomonadati</taxon>
        <taxon>Pseudomonadota</taxon>
        <taxon>Gammaproteobacteria</taxon>
        <taxon>Enterobacterales</taxon>
        <taxon>Enterobacteriaceae</taxon>
        <taxon>Enterobacter</taxon>
    </lineage>
</organism>
<proteinExistence type="predicted"/>
<accession>A0A3R9NFM0</accession>
<dbReference type="PROSITE" id="PS50043">
    <property type="entry name" value="HTH_LUXR_2"/>
    <property type="match status" value="1"/>
</dbReference>
<dbReference type="InterPro" id="IPR016032">
    <property type="entry name" value="Sig_transdc_resp-reg_C-effctor"/>
</dbReference>
<evidence type="ECO:0000313" key="4">
    <source>
        <dbReference type="Proteomes" id="UP000276389"/>
    </source>
</evidence>
<dbReference type="InterPro" id="IPR036388">
    <property type="entry name" value="WH-like_DNA-bd_sf"/>
</dbReference>
<keyword evidence="1" id="KW-0238">DNA-binding</keyword>
<dbReference type="EMBL" id="RWHU01000009">
    <property type="protein sequence ID" value="RSK64396.1"/>
    <property type="molecule type" value="Genomic_DNA"/>
</dbReference>
<dbReference type="GO" id="GO:0006355">
    <property type="term" value="P:regulation of DNA-templated transcription"/>
    <property type="evidence" value="ECO:0007669"/>
    <property type="project" value="InterPro"/>
</dbReference>
<dbReference type="Proteomes" id="UP000276389">
    <property type="component" value="Unassembled WGS sequence"/>
</dbReference>
<dbReference type="SUPFAM" id="SSF46894">
    <property type="entry name" value="C-terminal effector domain of the bipartite response regulators"/>
    <property type="match status" value="1"/>
</dbReference>
<sequence>MITVRAFYSFSNHFFKKGLTGLLEDIIQNENEMHFSITEVDDINIADIAFMHKQSGDNPASCKVKLSSNTSDNHLQLIVVIDYEKSATHCNLQSADILPYKACMDSTRNIISSRVHQLLELKRNNLAVRANSCTVCVPVELSKTEKEIVALITYGSTVKDIATFYRTCEKRVSFHKRSIIKKLKLKDKIEFNHYILTLRRQLNIKHH</sequence>
<gene>
    <name evidence="3" type="ORF">EJE24_19925</name>
</gene>
<protein>
    <recommendedName>
        <fullName evidence="2">HTH luxR-type domain-containing protein</fullName>
    </recommendedName>
</protein>
<dbReference type="InterPro" id="IPR000792">
    <property type="entry name" value="Tscrpt_reg_LuxR_C"/>
</dbReference>
<dbReference type="GO" id="GO:0003677">
    <property type="term" value="F:DNA binding"/>
    <property type="evidence" value="ECO:0007669"/>
    <property type="project" value="UniProtKB-KW"/>
</dbReference>
<dbReference type="Pfam" id="PF00196">
    <property type="entry name" value="GerE"/>
    <property type="match status" value="1"/>
</dbReference>
<dbReference type="RefSeq" id="WP_125915335.1">
    <property type="nucleotide sequence ID" value="NZ_RWHU01000009.1"/>
</dbReference>
<evidence type="ECO:0000313" key="3">
    <source>
        <dbReference type="EMBL" id="RSK64396.1"/>
    </source>
</evidence>
<comment type="caution">
    <text evidence="3">The sequence shown here is derived from an EMBL/GenBank/DDBJ whole genome shotgun (WGS) entry which is preliminary data.</text>
</comment>